<dbReference type="RefSeq" id="WP_229833981.1">
    <property type="nucleotide sequence ID" value="NZ_BMPI01000002.1"/>
</dbReference>
<reference evidence="2" key="1">
    <citation type="journal article" date="2014" name="Int. J. Syst. Evol. Microbiol.">
        <title>Complete genome sequence of Corynebacterium casei LMG S-19264T (=DSM 44701T), isolated from a smear-ripened cheese.</title>
        <authorList>
            <consortium name="US DOE Joint Genome Institute (JGI-PGF)"/>
            <person name="Walter F."/>
            <person name="Albersmeier A."/>
            <person name="Kalinowski J."/>
            <person name="Ruckert C."/>
        </authorList>
    </citation>
    <scope>NUCLEOTIDE SEQUENCE</scope>
    <source>
        <strain evidence="2">JCM 19831</strain>
    </source>
</reference>
<evidence type="ECO:0000313" key="2">
    <source>
        <dbReference type="EMBL" id="GGM06239.1"/>
    </source>
</evidence>
<evidence type="ECO:0000256" key="1">
    <source>
        <dbReference type="SAM" id="SignalP"/>
    </source>
</evidence>
<protein>
    <submittedName>
        <fullName evidence="2">Uncharacterized protein</fullName>
    </submittedName>
</protein>
<evidence type="ECO:0000313" key="3">
    <source>
        <dbReference type="Proteomes" id="UP000642070"/>
    </source>
</evidence>
<reference evidence="2" key="2">
    <citation type="submission" date="2020-09" db="EMBL/GenBank/DDBJ databases">
        <authorList>
            <person name="Sun Q."/>
            <person name="Ohkuma M."/>
        </authorList>
    </citation>
    <scope>NUCLEOTIDE SEQUENCE</scope>
    <source>
        <strain evidence="2">JCM 19831</strain>
    </source>
</reference>
<sequence>MRRIALLVAAAVTALVGAVWLPAAEAATVDPSAWYVLVNRNSGKAMDLWEWSTADGGRISQYTDTDGYNSIATNGGTISGGGEVRLAERTEFPGNADITLRNFTLTNNRIVENPCADRFTISGVTLNNSTISRC</sequence>
<keyword evidence="3" id="KW-1185">Reference proteome</keyword>
<proteinExistence type="predicted"/>
<accession>A0A917T092</accession>
<dbReference type="SUPFAM" id="SSF50370">
    <property type="entry name" value="Ricin B-like lectins"/>
    <property type="match status" value="1"/>
</dbReference>
<dbReference type="EMBL" id="BMPI01000002">
    <property type="protein sequence ID" value="GGM06239.1"/>
    <property type="molecule type" value="Genomic_DNA"/>
</dbReference>
<organism evidence="2 3">
    <name type="scientific">Dactylosporangium sucinum</name>
    <dbReference type="NCBI Taxonomy" id="1424081"/>
    <lineage>
        <taxon>Bacteria</taxon>
        <taxon>Bacillati</taxon>
        <taxon>Actinomycetota</taxon>
        <taxon>Actinomycetes</taxon>
        <taxon>Micromonosporales</taxon>
        <taxon>Micromonosporaceae</taxon>
        <taxon>Dactylosporangium</taxon>
    </lineage>
</organism>
<gene>
    <name evidence="2" type="ORF">GCM10007977_004300</name>
</gene>
<keyword evidence="1" id="KW-0732">Signal</keyword>
<feature type="signal peptide" evidence="1">
    <location>
        <begin position="1"/>
        <end position="26"/>
    </location>
</feature>
<dbReference type="InterPro" id="IPR035992">
    <property type="entry name" value="Ricin_B-like_lectins"/>
</dbReference>
<dbReference type="AlphaFoldDB" id="A0A917T092"/>
<dbReference type="Proteomes" id="UP000642070">
    <property type="component" value="Unassembled WGS sequence"/>
</dbReference>
<dbReference type="Gene3D" id="2.80.10.50">
    <property type="match status" value="1"/>
</dbReference>
<feature type="chain" id="PRO_5036926515" evidence="1">
    <location>
        <begin position="27"/>
        <end position="134"/>
    </location>
</feature>
<name>A0A917T092_9ACTN</name>
<comment type="caution">
    <text evidence="2">The sequence shown here is derived from an EMBL/GenBank/DDBJ whole genome shotgun (WGS) entry which is preliminary data.</text>
</comment>